<comment type="caution">
    <text evidence="2">The sequence shown here is derived from an EMBL/GenBank/DDBJ whole genome shotgun (WGS) entry which is preliminary data.</text>
</comment>
<dbReference type="OrthoDB" id="5779169at2759"/>
<dbReference type="CDD" id="cd06223">
    <property type="entry name" value="PRTases_typeI"/>
    <property type="match status" value="1"/>
</dbReference>
<feature type="domain" description="Phosphoribosyltransferase" evidence="1">
    <location>
        <begin position="122"/>
        <end position="218"/>
    </location>
</feature>
<dbReference type="SUPFAM" id="SSF53271">
    <property type="entry name" value="PRTase-like"/>
    <property type="match status" value="1"/>
</dbReference>
<sequence>MKALSYHARVGTIPNEFIGVHDDYRVKNHFLFQSPTEAGRALSQRLKEYQKCPNTVVVTVSSHQYAVESEISQHLASLLSLPQETILARKVVLPLNKLPIATVVSGDKVVYEKEVIKGMNLPEEQLKQLIEEEKSVMNMDLERYHLSPGQFPEVSGKTLILVADGLCYGFTMRSVIKAIKEAGKPHRIIIATPVAGADTVRQMNKYVNDVVALEIPKNIGSIAHWYRQNVNVV</sequence>
<dbReference type="Gene3D" id="3.40.50.2020">
    <property type="match status" value="1"/>
</dbReference>
<dbReference type="AlphaFoldDB" id="A0A1Y1YZM6"/>
<dbReference type="InterPro" id="IPR029057">
    <property type="entry name" value="PRTase-like"/>
</dbReference>
<dbReference type="InParanoid" id="A0A1Y1YZM6"/>
<evidence type="ECO:0000313" key="2">
    <source>
        <dbReference type="EMBL" id="ORY03396.1"/>
    </source>
</evidence>
<gene>
    <name evidence="2" type="ORF">K493DRAFT_311759</name>
</gene>
<dbReference type="InterPro" id="IPR000836">
    <property type="entry name" value="PRTase_dom"/>
</dbReference>
<dbReference type="EMBL" id="MCFE01000047">
    <property type="protein sequence ID" value="ORY03396.1"/>
    <property type="molecule type" value="Genomic_DNA"/>
</dbReference>
<protein>
    <recommendedName>
        <fullName evidence="1">Phosphoribosyltransferase domain-containing protein</fullName>
    </recommendedName>
</protein>
<dbReference type="STRING" id="1314790.A0A1Y1YZM6"/>
<keyword evidence="3" id="KW-1185">Reference proteome</keyword>
<dbReference type="Pfam" id="PF00156">
    <property type="entry name" value="Pribosyltran"/>
    <property type="match status" value="1"/>
</dbReference>
<dbReference type="Proteomes" id="UP000193498">
    <property type="component" value="Unassembled WGS sequence"/>
</dbReference>
<reference evidence="2 3" key="1">
    <citation type="submission" date="2016-07" db="EMBL/GenBank/DDBJ databases">
        <title>Pervasive Adenine N6-methylation of Active Genes in Fungi.</title>
        <authorList>
            <consortium name="DOE Joint Genome Institute"/>
            <person name="Mondo S.J."/>
            <person name="Dannebaum R.O."/>
            <person name="Kuo R.C."/>
            <person name="Labutti K."/>
            <person name="Haridas S."/>
            <person name="Kuo A."/>
            <person name="Salamov A."/>
            <person name="Ahrendt S.R."/>
            <person name="Lipzen A."/>
            <person name="Sullivan W."/>
            <person name="Andreopoulos W.B."/>
            <person name="Clum A."/>
            <person name="Lindquist E."/>
            <person name="Daum C."/>
            <person name="Ramamoorthy G.K."/>
            <person name="Gryganskyi A."/>
            <person name="Culley D."/>
            <person name="Magnuson J.K."/>
            <person name="James T.Y."/>
            <person name="O'Malley M.A."/>
            <person name="Stajich J.E."/>
            <person name="Spatafora J.W."/>
            <person name="Visel A."/>
            <person name="Grigoriev I.V."/>
        </authorList>
    </citation>
    <scope>NUCLEOTIDE SEQUENCE [LARGE SCALE GENOMIC DNA]</scope>
    <source>
        <strain evidence="2 3">CBS 931.73</strain>
    </source>
</reference>
<organism evidence="2 3">
    <name type="scientific">Basidiobolus meristosporus CBS 931.73</name>
    <dbReference type="NCBI Taxonomy" id="1314790"/>
    <lineage>
        <taxon>Eukaryota</taxon>
        <taxon>Fungi</taxon>
        <taxon>Fungi incertae sedis</taxon>
        <taxon>Zoopagomycota</taxon>
        <taxon>Entomophthoromycotina</taxon>
        <taxon>Basidiobolomycetes</taxon>
        <taxon>Basidiobolales</taxon>
        <taxon>Basidiobolaceae</taxon>
        <taxon>Basidiobolus</taxon>
    </lineage>
</organism>
<name>A0A1Y1YZM6_9FUNG</name>
<dbReference type="Gene3D" id="3.30.1310.20">
    <property type="entry name" value="PRTase-like"/>
    <property type="match status" value="1"/>
</dbReference>
<accession>A0A1Y1YZM6</accession>
<evidence type="ECO:0000259" key="1">
    <source>
        <dbReference type="Pfam" id="PF00156"/>
    </source>
</evidence>
<evidence type="ECO:0000313" key="3">
    <source>
        <dbReference type="Proteomes" id="UP000193498"/>
    </source>
</evidence>
<proteinExistence type="predicted"/>